<keyword evidence="1" id="KW-1185">Reference proteome</keyword>
<name>A0A1I7X103_HETBA</name>
<evidence type="ECO:0000313" key="2">
    <source>
        <dbReference type="WBParaSite" id="Hba_11069"/>
    </source>
</evidence>
<sequence>MNSVFVSIVAVNLVPIHNAYSPFDEQDQLLTLLDQQLTTELGSLLGTWSKLTDEQLQQVEGSGEDVSQITDNAINYKEKIRVPENKLPKNNEPHFFQKYLGESINGSKTEIRSGESTEQATLSNIFPTDTTMPSLIYGSTVTSRKTSPFNPSTYSFLGNDTSTKPPFTMDNSTLQALAHHGFVLYIDAITQFCDQRQCSLEDDQCYGLPCSVGHCRC</sequence>
<reference evidence="2" key="1">
    <citation type="submission" date="2016-11" db="UniProtKB">
        <authorList>
            <consortium name="WormBaseParasite"/>
        </authorList>
    </citation>
    <scope>IDENTIFICATION</scope>
</reference>
<dbReference type="WBParaSite" id="Hba_11069">
    <property type="protein sequence ID" value="Hba_11069"/>
    <property type="gene ID" value="Hba_11069"/>
</dbReference>
<evidence type="ECO:0000313" key="1">
    <source>
        <dbReference type="Proteomes" id="UP000095283"/>
    </source>
</evidence>
<protein>
    <submittedName>
        <fullName evidence="2">Chitin-binding type-1 domain-containing protein</fullName>
    </submittedName>
</protein>
<dbReference type="AlphaFoldDB" id="A0A1I7X103"/>
<accession>A0A1I7X103</accession>
<dbReference type="Proteomes" id="UP000095283">
    <property type="component" value="Unplaced"/>
</dbReference>
<organism evidence="1 2">
    <name type="scientific">Heterorhabditis bacteriophora</name>
    <name type="common">Entomopathogenic nematode worm</name>
    <dbReference type="NCBI Taxonomy" id="37862"/>
    <lineage>
        <taxon>Eukaryota</taxon>
        <taxon>Metazoa</taxon>
        <taxon>Ecdysozoa</taxon>
        <taxon>Nematoda</taxon>
        <taxon>Chromadorea</taxon>
        <taxon>Rhabditida</taxon>
        <taxon>Rhabditina</taxon>
        <taxon>Rhabditomorpha</taxon>
        <taxon>Strongyloidea</taxon>
        <taxon>Heterorhabditidae</taxon>
        <taxon>Heterorhabditis</taxon>
    </lineage>
</organism>
<proteinExistence type="predicted"/>